<feature type="domain" description="Human immunodeficiency virus 1 envelope glycoprotein Gp120" evidence="34">
    <location>
        <begin position="138"/>
        <end position="500"/>
    </location>
</feature>
<feature type="short sequence motif" description="Di-leucine internalization motif" evidence="32">
    <location>
        <begin position="851"/>
        <end position="852"/>
    </location>
</feature>
<feature type="region of interest" description="MPER; binding to GalCer" evidence="32">
    <location>
        <begin position="651"/>
        <end position="672"/>
    </location>
</feature>
<dbReference type="GO" id="GO:0019064">
    <property type="term" value="P:fusion of virus membrane with host plasma membrane"/>
    <property type="evidence" value="ECO:0007669"/>
    <property type="project" value="UniProtKB-UniRule"/>
</dbReference>
<dbReference type="GO" id="GO:0075512">
    <property type="term" value="P:clathrin-dependent endocytosis of virus by host cell"/>
    <property type="evidence" value="ECO:0007669"/>
    <property type="project" value="UniProtKB-UniRule"/>
</dbReference>
<gene>
    <name evidence="32 36" type="primary">env</name>
</gene>
<dbReference type="SUPFAM" id="SSF58069">
    <property type="entry name" value="Virus ectodomain"/>
    <property type="match status" value="1"/>
</dbReference>
<feature type="coiled-coil region" evidence="32">
    <location>
        <begin position="622"/>
        <end position="656"/>
    </location>
</feature>
<dbReference type="GO" id="GO:0016020">
    <property type="term" value="C:membrane"/>
    <property type="evidence" value="ECO:0007669"/>
    <property type="project" value="UniProtKB-UniRule"/>
</dbReference>
<dbReference type="GO" id="GO:0039654">
    <property type="term" value="P:fusion of virus membrane with host endosome membrane"/>
    <property type="evidence" value="ECO:0007669"/>
    <property type="project" value="UniProtKB-UniRule"/>
</dbReference>
<keyword evidence="16 32" id="KW-0732">Signal</keyword>
<evidence type="ECO:0000256" key="11">
    <source>
        <dbReference type="ARBA" id="ARBA00022581"/>
    </source>
</evidence>
<dbReference type="InterPro" id="IPR000777">
    <property type="entry name" value="HIV1_Gp120"/>
</dbReference>
<dbReference type="HAMAP" id="MF_04083">
    <property type="entry name" value="HIV_ENV"/>
    <property type="match status" value="1"/>
</dbReference>
<evidence type="ECO:0000256" key="15">
    <source>
        <dbReference type="ARBA" id="ARBA00022703"/>
    </source>
</evidence>
<dbReference type="GO" id="GO:0055036">
    <property type="term" value="C:virion membrane"/>
    <property type="evidence" value="ECO:0007669"/>
    <property type="project" value="UniProtKB-SubCell"/>
</dbReference>
<keyword evidence="8 32" id="KW-1170">Fusion of virus membrane with host endosomal membrane</keyword>
<dbReference type="InterPro" id="IPR037527">
    <property type="entry name" value="Gp160"/>
</dbReference>
<keyword evidence="14 32" id="KW-0812">Transmembrane</keyword>
<dbReference type="Proteomes" id="UP000097589">
    <property type="component" value="Genome"/>
</dbReference>
<comment type="function">
    <text evidence="32">Surface protein gp120: Attaches the virus to the host lymphoid cell by binding to the primary receptor CD4. This interaction induces a structural rearrangement creating a high affinity binding site for a chemokine coreceptor like CXCR4 and/or CCR5. Acts as a ligand for CD209/DC-SIGN and CLEC4M/DC-SIGNR, which are respectively found on dendritic cells (DCs), and on endothelial cells of liver sinusoids and lymph node sinuses. These interactions allow capture of viral particles at mucosal surfaces by these cells and subsequent transmission to permissive cells. HIV subverts the migration properties of dendritic cells to gain access to CD4+ T-cells in lymph nodes. Virus transmission to permissive T-cells occurs either in trans (without DCs infection, through viral capture and transmission), or in cis (following DCs productive infection, through the usual CD4-gp120 interaction), thereby inducing a robust infection. In trans infection, bound virions remain infectious over days and it is proposed that they are not degraded, but protected in non-lysosomal acidic organelles within the DCs close to the cell membrane thus contributing to the viral infectious potential during DCs' migration from the periphery to the lymphoid tissues. On arrival at lymphoid tissues, intact virions recycle back to DCs' cell surface allowing virus transmission to CD4+ T-cells.</text>
</comment>
<evidence type="ECO:0000256" key="10">
    <source>
        <dbReference type="ARBA" id="ARBA00022570"/>
    </source>
</evidence>
<evidence type="ECO:0000256" key="14">
    <source>
        <dbReference type="ARBA" id="ARBA00022692"/>
    </source>
</evidence>
<keyword evidence="28 32" id="KW-0325">Glycoprotein</keyword>
<evidence type="ECO:0000256" key="23">
    <source>
        <dbReference type="ARBA" id="ARBA00023046"/>
    </source>
</evidence>
<feature type="region of interest" description="Immunosuppression" evidence="32">
    <location>
        <begin position="563"/>
        <end position="581"/>
    </location>
</feature>
<evidence type="ECO:0000256" key="33">
    <source>
        <dbReference type="RuleBase" id="RU363095"/>
    </source>
</evidence>
<keyword evidence="15 32" id="KW-0053">Apoptosis</keyword>
<dbReference type="SUPFAM" id="SSF56502">
    <property type="entry name" value="gp120 core"/>
    <property type="match status" value="2"/>
</dbReference>
<dbReference type="Gene3D" id="1.10.287.210">
    <property type="match status" value="1"/>
</dbReference>
<dbReference type="GO" id="GO:0044175">
    <property type="term" value="C:host cell endosome membrane"/>
    <property type="evidence" value="ECO:0007669"/>
    <property type="project" value="UniProtKB-SubCell"/>
</dbReference>
<comment type="subcellular location">
    <molecule>Transmembrane protein gp41</molecule>
    <subcellularLocation>
        <location evidence="32">Virion membrane</location>
        <topology evidence="32">Single-pass type I membrane protein</topology>
    </subcellularLocation>
    <subcellularLocation>
        <location evidence="32">Host cell membrane</location>
        <topology evidence="32">Single-pass type I membrane protein</topology>
    </subcellularLocation>
    <subcellularLocation>
        <location evidence="32">Host endosome membrane</location>
        <topology evidence="32">Single-pass type I membrane protein</topology>
    </subcellularLocation>
    <text evidence="32">It is probably concentrated at the site of budding and incorporated into the virions possibly by contacts between the cytoplasmic tail of Env and the N-terminus of Gag.</text>
</comment>
<feature type="disulfide bond" evidence="32">
    <location>
        <begin position="53"/>
        <end position="73"/>
    </location>
</feature>
<evidence type="ECO:0000256" key="8">
    <source>
        <dbReference type="ARBA" id="ARBA00022510"/>
    </source>
</evidence>
<keyword evidence="29 32" id="KW-0899">Viral immunoevasion</keyword>
<comment type="subcellular location">
    <molecule>Surface protein gp120</molecule>
    <subcellularLocation>
        <location evidence="32">Virion membrane</location>
        <topology evidence="32">Peripheral membrane protein</topology>
    </subcellularLocation>
    <subcellularLocation>
        <location evidence="32">Host cell membrane</location>
        <topology evidence="32">Peripheral membrane protein</topology>
    </subcellularLocation>
    <subcellularLocation>
        <location evidence="32">Host endosome membrane</location>
        <topology evidence="32">Single-pass type I membrane protein</topology>
    </subcellularLocation>
    <text evidence="32">The surface protein is not anchored to the viral envelope, but associates with the extravirion surface through its binding to TM. It is probably concentrated at the site of budding and incorporated into the virions possibly by contacts between the cytoplasmic tail of Env and the N-terminus of Gag.</text>
</comment>
<keyword evidence="13 32" id="KW-0165">Cleavage on pair of basic residues</keyword>
<comment type="PTM">
    <text evidence="32">Palmitoylation of the transmembrane protein and of Env polyprotein (prior to its proteolytic cleavage) is essential for their association with host cell membrane lipid rafts. Palmitoylation is therefore required for envelope trafficking to classical lipid rafts, but not for viral replication.</text>
</comment>
<dbReference type="Pfam" id="PF00517">
    <property type="entry name" value="GP41"/>
    <property type="match status" value="1"/>
</dbReference>
<evidence type="ECO:0000259" key="35">
    <source>
        <dbReference type="Pfam" id="PF00517"/>
    </source>
</evidence>
<feature type="site" description="Cleavage; by host furin" evidence="32">
    <location>
        <begin position="500"/>
        <end position="501"/>
    </location>
</feature>
<evidence type="ECO:0000256" key="12">
    <source>
        <dbReference type="ARBA" id="ARBA00022595"/>
    </source>
</evidence>
<keyword evidence="17 32" id="KW-1161">Viral attachment to host cell</keyword>
<comment type="domain">
    <text evidence="32">The YXXL motif is involved in determining the exact site of viral release at the surface of infected mononuclear cells and promotes endocytosis. YXXL and di-leucine endocytosis motifs interact directly or indirectly with the clathrin adapter complexes, opperate independently, and their activities are not additive.</text>
</comment>
<evidence type="ECO:0000256" key="1">
    <source>
        <dbReference type="ARBA" id="ARBA00004402"/>
    </source>
</evidence>
<dbReference type="Gene3D" id="1.20.5.490">
    <property type="entry name" value="Single helix bin"/>
    <property type="match status" value="1"/>
</dbReference>
<dbReference type="InterPro" id="IPR000328">
    <property type="entry name" value="GP41-like"/>
</dbReference>
<feature type="region of interest" description="V5" evidence="32">
    <location>
        <begin position="450"/>
        <end position="460"/>
    </location>
</feature>
<evidence type="ECO:0000256" key="6">
    <source>
        <dbReference type="ARBA" id="ARBA00004650"/>
    </source>
</evidence>
<dbReference type="GO" id="GO:1903908">
    <property type="term" value="P:positive regulation of plasma membrane raft polarization"/>
    <property type="evidence" value="ECO:0007669"/>
    <property type="project" value="UniProtKB-UniRule"/>
</dbReference>
<dbReference type="EMBL" id="DQ351232">
    <property type="protein sequence ID" value="ABC74737.1"/>
    <property type="molecule type" value="Genomic_RNA"/>
</dbReference>
<comment type="function">
    <text evidence="32">Transmembrane protein gp41: Acts as a class I viral fusion protein. Under the current model, the protein has at least 3 conformational states: pre-fusion native state, pre-hairpin intermediate state, and post-fusion hairpin state. During fusion of viral and target intracellular membranes, the coiled coil regions (heptad repeats) assume a trimer-of-hairpins structure, positioning the fusion peptide in close proximity to the C-terminal region of the ectodomain. The formation of this structure appears to drive apposition and subsequent fusion of viral and target cell membranes. Complete fusion occurs in host cell endosomes and is dynamin-dependent, however some lipid transfer might occur at the plasma membrane. The virus undergoes clathrin-dependent internalization long before endosomal fusion, thus minimizing the surface exposure of conserved viral epitopes during fusion and reducing the efficacy of inhibitors targeting these epitopes. Membranes fusion leads to delivery of the nucleocapsid into the cytoplasm.</text>
</comment>
<comment type="miscellaneous">
    <text evidence="32">Inhibitors targeting HIV-1 viral envelope proteins are used as antiretroviral drugs. Attachment of virions to the cell surface via non-specific interactions and CD4 binding can be blocked by inhibitors that include cyanovirin-N, cyclotriazadisulfonamide analogs, PRO 2000, TNX 355 and PRO 542. In addition, BMS 806 can block CD4-induced conformational changes. Env interactions with the coreceptor molecules can be targeted by CCR5 antagonists including SCH-D, maraviroc (UK 427857) and aplaviroc (GW 873140), and the CXCR4 antagonist AMD 070. Fusion of viral and cellular membranes can be inhibited by peptides such as enfuvirtide and tifuvirtide (T 1249). Resistance to inhibitors associated with mutations in Env are observed. Most of the time, single mutations confer only a modest reduction in drug susceptibility. Combination of several mutations is usually required to develop a high-level drug resistance.</text>
</comment>
<evidence type="ECO:0000256" key="21">
    <source>
        <dbReference type="ARBA" id="ARBA00022890"/>
    </source>
</evidence>
<name>Q2L7Q8_HV1</name>
<reference evidence="36 37" key="1">
    <citation type="journal article" date="2006" name="J. Virol. Methods">
        <title>Large-scale amplification, cloning and sequencing of near full-length HIV-1 subtype C genomes.</title>
        <authorList>
            <person name="Rousseau C.M."/>
            <person name="Birditt B.A."/>
            <person name="McKay A.R."/>
            <person name="Stoddard J.N."/>
            <person name="Lee T.C."/>
            <person name="McLaughlin S."/>
            <person name="Moore S.W."/>
            <person name="Shindo N."/>
            <person name="Learn G.H."/>
            <person name="Korber B.T."/>
            <person name="Brander C."/>
            <person name="Goulder P.J."/>
            <person name="Kiepiela P."/>
            <person name="Walker B.D."/>
            <person name="Mullins J.I."/>
        </authorList>
    </citation>
    <scope>NUCLEOTIDE SEQUENCE [LARGE SCALE GENOMIC DNA]</scope>
    <source>
        <strain evidence="36">04ZAPS157MB1</strain>
    </source>
</reference>
<dbReference type="Pfam" id="PF00516">
    <property type="entry name" value="GP120"/>
    <property type="match status" value="1"/>
</dbReference>
<keyword evidence="22 32" id="KW-1133">Transmembrane helix</keyword>
<feature type="lipid moiety-binding region" description="S-palmitoyl cysteine; by host" evidence="32">
    <location>
        <position position="833"/>
    </location>
</feature>
<keyword evidence="21 32" id="KW-1164">Virus endocytosis by host</keyword>
<keyword evidence="7 32" id="KW-1168">Fusion of virus membrane with host membrane</keyword>
<sequence>MRVRGILRNYQHWWIWSILGFWMLIMGNVVGNLWVTVYYGVPVWQEAKTTLFCASDAKAYEKEVHNVWATHACVPTDPDPKELELKNVTENFNMWKNDMVEQMHEDIINLWDQSLKPCVKLTPLCVTLNCSDVKVNSSSSVNNNHTSVNASSDMKNCSFNATTEIKNKKKNEYALFYRSDIEPLPGEDSSSKYILINCNSSTITQACPKISFEPIPIHYCAPAGFAILKCNNKTFNGTGPCNNVSSVQCTHGIKPVVSTQLLLNGSLAEEEIIVRSENLADNTKTIIISLNESVSIVCTRPNNNTRRSIRIGPGQAFYATNVIGDIRQAYCSIEEDLWKRTLQRVSEKLKEHFPTKIIKFEPSSGGDLEVATHSFNCRGEFFYCNTSELFTYNFTGSSSSKNITLQCRIKQFINMWQEVGRAVYAPPIEGSITCNSNITGLLLTRDGGDNNTSIEIFRPGGGNMKDNWRSELYKYKVVEIKPLGIAPNTAKRRVVGREKRAVGMGAVIFGFLGAAGSTMGAASVTLTVQARLLLSGIVQQQNNLLRAIEAQQHLLQLTVWGIKQLQARVLAIERYLKDQQLLGLWGCSGKVICPTAVPWNSSWSNKSQEYIWGNMTWMQWDREVSNYTGIIYGLLEESQNQQEKNEQDLLALGKWQDLWSWFDISNWLWYIRIFIMIVGGLIGLRIIFAVLSIVNRVRQGYPPLSLQTLIPNPREPDRLERIEEGGGEQDRGRSIRLVSGFLPLAWDDLRSLFLFSYHRLRDFTLIVARVVELLGRSSLTGLQRVWEALKYLGNVVQYWGLEIKKSAISLLDTIAIAVAEGTDRIIELVQRICRAIRRIPTRIRQGFEAALL</sequence>
<dbReference type="CDD" id="cd09909">
    <property type="entry name" value="HIV-1-like_HR1-HR2"/>
    <property type="match status" value="1"/>
</dbReference>
<dbReference type="GO" id="GO:1903911">
    <property type="term" value="P:positive regulation of receptor clustering"/>
    <property type="evidence" value="ECO:0007669"/>
    <property type="project" value="UniProtKB-UniRule"/>
</dbReference>
<keyword evidence="24 32" id="KW-0175">Coiled coil</keyword>
<evidence type="ECO:0000256" key="29">
    <source>
        <dbReference type="ARBA" id="ARBA00023280"/>
    </source>
</evidence>
<evidence type="ECO:0000256" key="16">
    <source>
        <dbReference type="ARBA" id="ARBA00022729"/>
    </source>
</evidence>
<dbReference type="GO" id="GO:0019082">
    <property type="term" value="P:viral protein processing"/>
    <property type="evidence" value="ECO:0007669"/>
    <property type="project" value="UniProtKB-UniRule"/>
</dbReference>
<evidence type="ECO:0000256" key="4">
    <source>
        <dbReference type="ARBA" id="ARBA00004563"/>
    </source>
</evidence>
<evidence type="ECO:0000256" key="28">
    <source>
        <dbReference type="ARBA" id="ARBA00023180"/>
    </source>
</evidence>
<feature type="chain" id="PRO_5023250148" description="Envelope glycoprotein gp160" evidence="32">
    <location>
        <begin position="32"/>
        <end position="852"/>
    </location>
</feature>
<dbReference type="FunFam" id="1.10.287.210:FF:000001">
    <property type="entry name" value="Envelope glycoprotein gp160"/>
    <property type="match status" value="1"/>
</dbReference>
<comment type="subcellular location">
    <subcellularLocation>
        <location evidence="3">Host cell membrane</location>
        <topology evidence="3">Peripheral membrane protein</topology>
    </subcellularLocation>
    <subcellularLocation>
        <location evidence="1">Host cell membrane</location>
        <topology evidence="1">Single-pass type I membrane protein</topology>
    </subcellularLocation>
    <subcellularLocation>
        <location evidence="2">Host endosome membrane</location>
        <topology evidence="2">Peripheral membrane protein</topology>
    </subcellularLocation>
    <subcellularLocation>
        <location evidence="5">Host endosome membrane</location>
        <topology evidence="5">Single-pass type I membrane protein</topology>
    </subcellularLocation>
    <subcellularLocation>
        <location evidence="6">Virion membrane</location>
        <topology evidence="6">Peripheral membrane protein</topology>
    </subcellularLocation>
    <subcellularLocation>
        <location evidence="4">Virion membrane</location>
        <topology evidence="4">Single-pass type I membrane protein</topology>
    </subcellularLocation>
</comment>
<feature type="region of interest" description="CD4-binding loop" evidence="32">
    <location>
        <begin position="363"/>
        <end position="373"/>
    </location>
</feature>
<dbReference type="GO" id="GO:0005198">
    <property type="term" value="F:structural molecule activity"/>
    <property type="evidence" value="ECO:0007669"/>
    <property type="project" value="UniProtKB-UniRule"/>
</dbReference>
<evidence type="ECO:0000256" key="31">
    <source>
        <dbReference type="ARBA" id="ARBA00023296"/>
    </source>
</evidence>
<keyword evidence="20 32" id="KW-0261">Viral envelope protein</keyword>
<evidence type="ECO:0000313" key="37">
    <source>
        <dbReference type="Proteomes" id="UP000097589"/>
    </source>
</evidence>
<keyword evidence="30 32" id="KW-0449">Lipoprotein</keyword>
<evidence type="ECO:0000256" key="13">
    <source>
        <dbReference type="ARBA" id="ARBA00022685"/>
    </source>
</evidence>
<organismHost>
    <name type="scientific">Homo sapiens</name>
    <name type="common">Human</name>
    <dbReference type="NCBI Taxonomy" id="9606"/>
</organismHost>
<evidence type="ECO:0000256" key="24">
    <source>
        <dbReference type="ARBA" id="ARBA00023054"/>
    </source>
</evidence>
<comment type="function">
    <text evidence="32">Envelope glycoprotein gp160: Oligomerizes in the host endoplasmic reticulum into predominantly trimers. In a second time, gp160 transits in the host Golgi, where glycosylation is completed. The precursor is then proteolytically cleaved in the trans-Golgi and thereby activated by cellular furin or furin-like proteases to produce gp120 and gp41.</text>
</comment>
<dbReference type="GO" id="GO:0019031">
    <property type="term" value="C:viral envelope"/>
    <property type="evidence" value="ECO:0007669"/>
    <property type="project" value="UniProtKB-KW"/>
</dbReference>
<keyword evidence="11 32" id="KW-0945">Host-virus interaction</keyword>
<comment type="domain">
    <text evidence="32">The CD4-binding region is targeted by the antibody b12.</text>
</comment>
<evidence type="ECO:0000256" key="5">
    <source>
        <dbReference type="ARBA" id="ARBA00004578"/>
    </source>
</evidence>
<protein>
    <recommendedName>
        <fullName evidence="32">Envelope glycoprotein gp160</fullName>
    </recommendedName>
    <alternativeName>
        <fullName evidence="32">Env polyprotein</fullName>
    </alternativeName>
    <component>
        <recommendedName>
            <fullName evidence="32">Surface protein gp120</fullName>
            <shortName evidence="32">SU</shortName>
        </recommendedName>
        <alternativeName>
            <fullName evidence="32">Glycoprotein 120</fullName>
            <shortName evidence="32">gp120</shortName>
        </alternativeName>
    </component>
    <component>
        <recommendedName>
            <fullName evidence="32">Transmembrane protein gp41</fullName>
            <shortName evidence="32">TM</shortName>
        </recommendedName>
        <alternativeName>
            <fullName evidence="32">Glycoprotein 41</fullName>
            <shortName evidence="32">gp41</shortName>
        </alternativeName>
    </component>
</protein>
<dbReference type="FunFam" id="2.170.40.20:FF:000004">
    <property type="entry name" value="Envelope glycoprotein gp160"/>
    <property type="match status" value="1"/>
</dbReference>
<evidence type="ECO:0000256" key="3">
    <source>
        <dbReference type="ARBA" id="ARBA00004505"/>
    </source>
</evidence>
<comment type="domain">
    <text evidence="32">Some of the most genetically diverse regions of the viral genome are present in Env. They are called variable regions 1 through 5 (V1 through V5). Coreceptor usage of gp120 is determined mainly by the primary structure of the third variable region (V3) in the outer domain of gp120. The sequence of V3 determines which coreceptor, CCR5 and/or CXCR4 (corresponding to R5/macrophage, X4/T cell and R5X4/T cell and macrophage tropism), is used to trigger the fusion potential of the Env complex, and hence which cells the virus can infect. Binding to CCR5 involves a region adjacent in addition to V3.</text>
</comment>
<evidence type="ECO:0000256" key="25">
    <source>
        <dbReference type="ARBA" id="ARBA00023136"/>
    </source>
</evidence>
<evidence type="ECO:0000256" key="18">
    <source>
        <dbReference type="ARBA" id="ARBA00022844"/>
    </source>
</evidence>
<evidence type="ECO:0000256" key="7">
    <source>
        <dbReference type="ARBA" id="ARBA00022506"/>
    </source>
</evidence>
<evidence type="ECO:0000256" key="20">
    <source>
        <dbReference type="ARBA" id="ARBA00022879"/>
    </source>
</evidence>
<keyword evidence="19 32" id="KW-1043">Host membrane</keyword>
<evidence type="ECO:0000259" key="34">
    <source>
        <dbReference type="Pfam" id="PF00516"/>
    </source>
</evidence>
<keyword evidence="31 32" id="KW-1160">Virus entry into host cell</keyword>
<proteinExistence type="inferred from homology"/>
<comment type="domain">
    <text evidence="32 33">The 17 amino acids long immunosuppressive region is present in many retroviral envelope proteins. Synthetic peptides derived from this relatively conserved sequence inhibit immune function in vitro and in vivo.</text>
</comment>
<comment type="subunit">
    <text evidence="32">The mature envelope protein (Env) consists of a homotrimer of non-covalently associated gp120-gp41 heterodimers. The resulting complex protrudes from the virus surface as a spike. There seems to be as few as 10 spikes on the average virion. Surface protein gp120 interacts with host CD4, CCR5 and CXCR4. Gp120 also interacts with the C-type lectins CD209/DC-SIGN and CLEC4M/DC-SIGNR (collectively referred to as DC-SIGN(R)). Gp120 and gp41 interact with GalCer. Gp120 interacts with host ITGA4/ITGB7 complex; on CD4+ T-cells, this interaction results in rapid activation of integrin ITGAL/LFA-1, which facilitates efficient cell-to-cell spreading of HIV-1. Gp120 interacts with cell-associated heparan sulfate; this interaction increases virus infectivity on permissive cells and may be involved in infection of CD4- cells.</text>
</comment>
<feature type="topological domain" description="Cytoplasmic" evidence="32">
    <location>
        <begin position="695"/>
        <end position="852"/>
    </location>
</feature>
<evidence type="ECO:0000256" key="19">
    <source>
        <dbReference type="ARBA" id="ARBA00022870"/>
    </source>
</evidence>
<evidence type="ECO:0000256" key="2">
    <source>
        <dbReference type="ARBA" id="ARBA00004433"/>
    </source>
</evidence>
<evidence type="ECO:0000256" key="32">
    <source>
        <dbReference type="HAMAP-Rule" id="MF_04083"/>
    </source>
</evidence>
<organism evidence="36 37">
    <name type="scientific">Human immunodeficiency virus type 1</name>
    <name type="common">HIV-1</name>
    <dbReference type="NCBI Taxonomy" id="11676"/>
    <lineage>
        <taxon>Viruses</taxon>
        <taxon>Riboviria</taxon>
        <taxon>Pararnavirae</taxon>
        <taxon>Artverviricota</taxon>
        <taxon>Revtraviricetes</taxon>
        <taxon>Ortervirales</taxon>
        <taxon>Retroviridae</taxon>
        <taxon>Orthoretrovirinae</taxon>
        <taxon>Lentivirus</taxon>
        <taxon>Lentivirus humimdef1</taxon>
    </lineage>
</organism>
<feature type="disulfide bond" evidence="32">
    <location>
        <begin position="220"/>
        <end position="249"/>
    </location>
</feature>
<dbReference type="FunFam" id="2.170.40.20:FF:000003">
    <property type="entry name" value="Envelope glycoprotein gp160"/>
    <property type="match status" value="1"/>
</dbReference>
<keyword evidence="9 32" id="KW-1032">Host cell membrane</keyword>
<comment type="PTM">
    <text evidence="32">Specific enzymatic cleavages in vivo yield mature proteins. Envelope glycoproteins are synthesized as a inactive precursor that is heavily N-glycosylated and processed likely by host cell furin in the Golgi to yield the mature SU and TM proteins. The cleavage site between SU and TM requires the minimal sequence [KR]-X-[KR]-R. About 2 of the 9 disulfide bonds of gp41 are reduced by P4HB/PDI, following binding to CD4 receptor.</text>
</comment>
<dbReference type="GO" id="GO:0020002">
    <property type="term" value="C:host cell plasma membrane"/>
    <property type="evidence" value="ECO:0007669"/>
    <property type="project" value="UniProtKB-SubCell"/>
</dbReference>
<comment type="caution">
    <text evidence="32 33">Lacks conserved residue(s) required for the propagation of feature annotation.</text>
</comment>
<feature type="transmembrane region" description="Helical" evidence="33">
    <location>
        <begin position="667"/>
        <end position="694"/>
    </location>
</feature>
<comment type="PTM">
    <text evidence="32">Highly glycosylated by host. The high number of glycan on the protein is reffered to as 'glycan shield' because it contributes to hide protein sequence from adaptive immune system.</text>
</comment>
<feature type="short sequence motif" description="YXXL motif; contains endocytosis signal" evidence="32">
    <location>
        <begin position="701"/>
        <end position="704"/>
    </location>
</feature>
<accession>Q2L7Q8</accession>
<keyword evidence="23 32" id="KW-1039">Host endosome</keyword>
<evidence type="ECO:0000256" key="26">
    <source>
        <dbReference type="ARBA" id="ARBA00023139"/>
    </source>
</evidence>
<evidence type="ECO:0000256" key="27">
    <source>
        <dbReference type="ARBA" id="ARBA00023157"/>
    </source>
</evidence>
<evidence type="ECO:0000256" key="9">
    <source>
        <dbReference type="ARBA" id="ARBA00022511"/>
    </source>
</evidence>
<feature type="region of interest" description="Fusion peptide" evidence="32">
    <location>
        <begin position="501"/>
        <end position="521"/>
    </location>
</feature>
<keyword evidence="25 32" id="KW-0472">Membrane</keyword>
<comment type="miscellaneous">
    <text evidence="32">HIV-1 lineages are divided in three main groups, M (for Major), O (for Outlier), and N (for New, or Non-M, Non-O). The vast majority of strains found worldwide belong to the group M. Group O seems to be endemic to and largely confined to Cameroon and neighboring countries in West Central Africa, where these viruses represent a small minority of HIV-1 strains. The group N is represented by a limited number of isolates from Cameroonian persons. The group M is further subdivided in 9 clades or subtypes (A to D, F to H, J and K).</text>
</comment>
<keyword evidence="18 32" id="KW-0946">Virion</keyword>
<evidence type="ECO:0000256" key="17">
    <source>
        <dbReference type="ARBA" id="ARBA00022804"/>
    </source>
</evidence>
<dbReference type="GO" id="GO:0019062">
    <property type="term" value="P:virion attachment to host cell"/>
    <property type="evidence" value="ECO:0007669"/>
    <property type="project" value="UniProtKB-UniRule"/>
</dbReference>
<keyword evidence="12 32" id="KW-1162">Viral penetration into host cytoplasm</keyword>
<keyword evidence="27 32" id="KW-1015">Disulfide bond</keyword>
<feature type="disulfide bond" evidence="32">
    <location>
        <begin position="230"/>
        <end position="241"/>
    </location>
</feature>
<evidence type="ECO:0000256" key="30">
    <source>
        <dbReference type="ARBA" id="ARBA00023288"/>
    </source>
</evidence>
<dbReference type="GO" id="GO:0052031">
    <property type="term" value="P:symbiont-mediated perturbation of host defense response"/>
    <property type="evidence" value="ECO:0007669"/>
    <property type="project" value="UniProtKB-UniRule"/>
</dbReference>
<comment type="domain">
    <text evidence="32">The membrane proximal external region (MPER) present in gp41 is a tryptophan-rich region recognized by the antibodies 2F5, Z13, and 4E10. MPER seems to play a role in fusion.</text>
</comment>
<comment type="similarity">
    <text evidence="32">Belongs to the HIV-1 env protein family.</text>
</comment>
<dbReference type="Gene3D" id="2.170.40.20">
    <property type="entry name" value="Human immunodeficiency virus 1, Gp160, envelope glycoprotein"/>
    <property type="match status" value="2"/>
</dbReference>
<keyword evidence="26 32" id="KW-0564">Palmitate</keyword>
<dbReference type="InterPro" id="IPR036377">
    <property type="entry name" value="Gp120_core_sf"/>
</dbReference>
<keyword evidence="10 32" id="KW-1165">Clathrin-mediated endocytosis of virus by host</keyword>
<feature type="chain" id="PRO_5023250149" description="Transmembrane protein gp41" evidence="32">
    <location>
        <begin position="501"/>
        <end position="852"/>
    </location>
</feature>
<feature type="transmembrane region" description="Helical" evidence="33">
    <location>
        <begin position="13"/>
        <end position="41"/>
    </location>
</feature>
<evidence type="ECO:0000313" key="36">
    <source>
        <dbReference type="EMBL" id="ABC74737.1"/>
    </source>
</evidence>
<feature type="disulfide bond" evidence="32">
    <location>
        <begin position="587"/>
        <end position="593"/>
    </location>
</feature>
<feature type="domain" description="Retroviral envelope protein GP41-like" evidence="35">
    <location>
        <begin position="519"/>
        <end position="709"/>
    </location>
</feature>
<evidence type="ECO:0000256" key="22">
    <source>
        <dbReference type="ARBA" id="ARBA00022989"/>
    </source>
</evidence>